<reference evidence="9 10" key="1">
    <citation type="submission" date="2015-08" db="EMBL/GenBank/DDBJ databases">
        <title>Next Generation Sequencing and Analysis of the Genome of Puccinia sorghi L Schw, the Causal Agent of Maize Common Rust.</title>
        <authorList>
            <person name="Rochi L."/>
            <person name="Burguener G."/>
            <person name="Darino M."/>
            <person name="Turjanski A."/>
            <person name="Kreff E."/>
            <person name="Dieguez M.J."/>
            <person name="Sacco F."/>
        </authorList>
    </citation>
    <scope>NUCLEOTIDE SEQUENCE [LARGE SCALE GENOMIC DNA]</scope>
    <source>
        <strain evidence="9 10">RO10H11247</strain>
    </source>
</reference>
<dbReference type="InterPro" id="IPR015324">
    <property type="entry name" value="Ribosomal_Rsm22-like"/>
</dbReference>
<evidence type="ECO:0000256" key="3">
    <source>
        <dbReference type="ARBA" id="ARBA00022946"/>
    </source>
</evidence>
<organism evidence="9 10">
    <name type="scientific">Puccinia sorghi</name>
    <dbReference type="NCBI Taxonomy" id="27349"/>
    <lineage>
        <taxon>Eukaryota</taxon>
        <taxon>Fungi</taxon>
        <taxon>Dikarya</taxon>
        <taxon>Basidiomycota</taxon>
        <taxon>Pucciniomycotina</taxon>
        <taxon>Pucciniomycetes</taxon>
        <taxon>Pucciniales</taxon>
        <taxon>Pucciniaceae</taxon>
        <taxon>Puccinia</taxon>
    </lineage>
</organism>
<dbReference type="PANTHER" id="PTHR13184:SF5">
    <property type="entry name" value="METHYLTRANSFERASE-LIKE PROTEIN 17, MITOCHONDRIAL"/>
    <property type="match status" value="1"/>
</dbReference>
<dbReference type="STRING" id="27349.A0A0L6VG27"/>
<evidence type="ECO:0000256" key="8">
    <source>
        <dbReference type="SAM" id="MobiDB-lite"/>
    </source>
</evidence>
<dbReference type="PANTHER" id="PTHR13184">
    <property type="entry name" value="37S RIBOSOMAL PROTEIN S22"/>
    <property type="match status" value="1"/>
</dbReference>
<comment type="subcellular location">
    <subcellularLocation>
        <location evidence="1">Mitochondrion</location>
    </subcellularLocation>
</comment>
<evidence type="ECO:0000256" key="4">
    <source>
        <dbReference type="ARBA" id="ARBA00023004"/>
    </source>
</evidence>
<keyword evidence="6" id="KW-0496">Mitochondrion</keyword>
<dbReference type="GO" id="GO:0046872">
    <property type="term" value="F:metal ion binding"/>
    <property type="evidence" value="ECO:0007669"/>
    <property type="project" value="UniProtKB-KW"/>
</dbReference>
<dbReference type="GO" id="GO:0051536">
    <property type="term" value="F:iron-sulfur cluster binding"/>
    <property type="evidence" value="ECO:0007669"/>
    <property type="project" value="UniProtKB-KW"/>
</dbReference>
<gene>
    <name evidence="9" type="ORF">VP01_1717g1</name>
</gene>
<dbReference type="Proteomes" id="UP000037035">
    <property type="component" value="Unassembled WGS sequence"/>
</dbReference>
<accession>A0A0L6VG27</accession>
<dbReference type="GO" id="GO:0003735">
    <property type="term" value="F:structural constituent of ribosome"/>
    <property type="evidence" value="ECO:0007669"/>
    <property type="project" value="TreeGrafter"/>
</dbReference>
<keyword evidence="3" id="KW-0809">Transit peptide</keyword>
<dbReference type="AlphaFoldDB" id="A0A0L6VG27"/>
<evidence type="ECO:0000313" key="9">
    <source>
        <dbReference type="EMBL" id="KNZ59502.1"/>
    </source>
</evidence>
<dbReference type="VEuPathDB" id="FungiDB:VP01_1717g1"/>
<protein>
    <submittedName>
        <fullName evidence="9">Uncharacterized protein</fullName>
    </submittedName>
</protein>
<evidence type="ECO:0000256" key="1">
    <source>
        <dbReference type="ARBA" id="ARBA00004173"/>
    </source>
</evidence>
<keyword evidence="2" id="KW-0479">Metal-binding</keyword>
<dbReference type="GO" id="GO:0008168">
    <property type="term" value="F:methyltransferase activity"/>
    <property type="evidence" value="ECO:0007669"/>
    <property type="project" value="InterPro"/>
</dbReference>
<dbReference type="EMBL" id="LAVV01006523">
    <property type="protein sequence ID" value="KNZ59502.1"/>
    <property type="molecule type" value="Genomic_DNA"/>
</dbReference>
<dbReference type="InterPro" id="IPR016522">
    <property type="entry name" value="RSM22_mit_bud"/>
</dbReference>
<evidence type="ECO:0000313" key="10">
    <source>
        <dbReference type="Proteomes" id="UP000037035"/>
    </source>
</evidence>
<dbReference type="OrthoDB" id="421327at2759"/>
<keyword evidence="4" id="KW-0408">Iron</keyword>
<feature type="region of interest" description="Disordered" evidence="8">
    <location>
        <begin position="496"/>
        <end position="532"/>
    </location>
</feature>
<dbReference type="SUPFAM" id="SSF53335">
    <property type="entry name" value="S-adenosyl-L-methionine-dependent methyltransferases"/>
    <property type="match status" value="1"/>
</dbReference>
<dbReference type="InterPro" id="IPR052571">
    <property type="entry name" value="Mt_RNA_Methyltransferase"/>
</dbReference>
<dbReference type="PIRSF" id="PIRSF007797">
    <property type="entry name" value="RSM22"/>
    <property type="match status" value="1"/>
</dbReference>
<keyword evidence="10" id="KW-1185">Reference proteome</keyword>
<dbReference type="GO" id="GO:0005763">
    <property type="term" value="C:mitochondrial small ribosomal subunit"/>
    <property type="evidence" value="ECO:0007669"/>
    <property type="project" value="TreeGrafter"/>
</dbReference>
<comment type="function">
    <text evidence="7">Mitochondrial ribosome (mitoribosome) assembly factor. Binds at the interface of the head and body domains of the mitochondrial small ribosomal subunit (mt-SSU), occluding the mRNA channel and preventing compaction of the head domain towards the body. Probable inactive methyltransferase: retains the characteristic folding and ability to bind S-adenosyl-L-methionine, but it probably lost its methyltransferase activity.</text>
</comment>
<evidence type="ECO:0000256" key="2">
    <source>
        <dbReference type="ARBA" id="ARBA00022723"/>
    </source>
</evidence>
<name>A0A0L6VG27_9BASI</name>
<sequence>MNNISIKIHLSLLLEDQSLPNTAPPGKLVQSISHRSTIRTNALGLYGKYRLTSSKESLNMSNNHLMDTFLSEQNIKDSKKLIKPKLRTTYDHLTSISFAAAAMPSAYGATLKVLLELKRRLNSDKIRRGLESEWTPKTLVDYGSGTGSAAWAALQVWPDSLKEYTALDKSSSMIWLNETLLNKRPTPPSLGHETSDLKTSFRRITISPTQAERAKHANANTPTDWLKEIEKEEVKQSKLVEIDPEPSKFDESADSDGLLAIMSFTLGDLPNQAARREAIEGMWNSGAETMVIVDRGTPAGFQVVADARQQLLMLGRRETRRATYEREVASHENNQDVSSENPTALGSWVLAPCPHDKPCPLHLSDNPKHFCHFSQRIERPKFLKDTKHTTKHEEDAKFSYVIIRKGQRPPLPSISPSSSSPSAETGATSTPDKNEESTNAAALEWPRIILPPHKCKGHVIFDVCAVSGRIERLTVPRSQGKQAYYDARKTFWGDSWPHGSKKPALVKDLQGRNGNRGDRRRKKKELSAQENQ</sequence>
<dbReference type="GO" id="GO:0006412">
    <property type="term" value="P:translation"/>
    <property type="evidence" value="ECO:0007669"/>
    <property type="project" value="InterPro"/>
</dbReference>
<dbReference type="Pfam" id="PF09243">
    <property type="entry name" value="Rsm22"/>
    <property type="match status" value="3"/>
</dbReference>
<proteinExistence type="predicted"/>
<dbReference type="InterPro" id="IPR029063">
    <property type="entry name" value="SAM-dependent_MTases_sf"/>
</dbReference>
<feature type="region of interest" description="Disordered" evidence="8">
    <location>
        <begin position="407"/>
        <end position="439"/>
    </location>
</feature>
<evidence type="ECO:0000256" key="5">
    <source>
        <dbReference type="ARBA" id="ARBA00023014"/>
    </source>
</evidence>
<comment type="caution">
    <text evidence="9">The sequence shown here is derived from an EMBL/GenBank/DDBJ whole genome shotgun (WGS) entry which is preliminary data.</text>
</comment>
<evidence type="ECO:0000256" key="6">
    <source>
        <dbReference type="ARBA" id="ARBA00023128"/>
    </source>
</evidence>
<keyword evidence="5" id="KW-0411">Iron-sulfur</keyword>
<evidence type="ECO:0000256" key="7">
    <source>
        <dbReference type="ARBA" id="ARBA00045681"/>
    </source>
</evidence>